<dbReference type="Proteomes" id="UP000010796">
    <property type="component" value="Chromosome"/>
</dbReference>
<reference evidence="10" key="1">
    <citation type="submission" date="2012-02" db="EMBL/GenBank/DDBJ databases">
        <title>The complete genome of Echinicola vietnamensis DSM 17526.</title>
        <authorList>
            <person name="Lucas S."/>
            <person name="Copeland A."/>
            <person name="Lapidus A."/>
            <person name="Glavina del Rio T."/>
            <person name="Dalin E."/>
            <person name="Tice H."/>
            <person name="Bruce D."/>
            <person name="Goodwin L."/>
            <person name="Pitluck S."/>
            <person name="Peters L."/>
            <person name="Ovchinnikova G."/>
            <person name="Teshima H."/>
            <person name="Kyrpides N."/>
            <person name="Mavromatis K."/>
            <person name="Ivanova N."/>
            <person name="Brettin T."/>
            <person name="Detter J.C."/>
            <person name="Han C."/>
            <person name="Larimer F."/>
            <person name="Land M."/>
            <person name="Hauser L."/>
            <person name="Markowitz V."/>
            <person name="Cheng J.-F."/>
            <person name="Hugenholtz P."/>
            <person name="Woyke T."/>
            <person name="Wu D."/>
            <person name="Brambilla E."/>
            <person name="Klenk H.-P."/>
            <person name="Eisen J.A."/>
        </authorList>
    </citation>
    <scope>NUCLEOTIDE SEQUENCE [LARGE SCALE GENOMIC DNA]</scope>
    <source>
        <strain evidence="10">DSM 17526 / LMG 23754 / KMM 6221</strain>
    </source>
</reference>
<dbReference type="PANTHER" id="PTHR30026:SF20">
    <property type="entry name" value="OUTER MEMBRANE PROTEIN TOLC"/>
    <property type="match status" value="1"/>
</dbReference>
<evidence type="ECO:0000256" key="3">
    <source>
        <dbReference type="ARBA" id="ARBA00022448"/>
    </source>
</evidence>
<dbReference type="OrthoDB" id="1680428at2"/>
<evidence type="ECO:0000256" key="6">
    <source>
        <dbReference type="ARBA" id="ARBA00023136"/>
    </source>
</evidence>
<dbReference type="AlphaFoldDB" id="L0G1N2"/>
<evidence type="ECO:0000256" key="1">
    <source>
        <dbReference type="ARBA" id="ARBA00004442"/>
    </source>
</evidence>
<keyword evidence="4" id="KW-1134">Transmembrane beta strand</keyword>
<sequence length="415" mass="47216">MKIIVNIVILVFLGTSVSQAQVLDDYFKIAAENNPGLQAKYREFEAAIQKVEQVNTLPDPNFSFGYFISPVETRVGPQKARFSLTQMFPWFGTLRAQGNAAALMAEAKYQAFLDARNRLYYQVAAAYYPLYELNQWKEIERENIEILESYKTITNKKFENGVGTMVDFLRVDIMLKDATTNLSILNDKEAPLLTRFNKLLNREEDALVTVEDSLVAQALPDNFRKDSLLTNNPVLEELDLKIASSEASEEVAYKQGLPKFGLGLDYVLVGERTDLASDMAAPQGNGKNAMMPMVSVSIPIFRSKYKAAVKEAQLMQESYSLQKEDFANTLTSSYEMAWFEIQQQQELIDLYDQQIQESIQALNLLFTAYSNSGNEFEEVLRMQQQLLKYEKMKATAETQYQIALAKLNYLTAKTY</sequence>
<name>L0G1N2_ECHVK</name>
<keyword evidence="10" id="KW-1185">Reference proteome</keyword>
<accession>L0G1N2</accession>
<keyword evidence="8" id="KW-0732">Signal</keyword>
<feature type="chain" id="PRO_5003942173" evidence="8">
    <location>
        <begin position="21"/>
        <end position="415"/>
    </location>
</feature>
<dbReference type="RefSeq" id="WP_015266988.1">
    <property type="nucleotide sequence ID" value="NC_019904.1"/>
</dbReference>
<protein>
    <submittedName>
        <fullName evidence="9">Outer membrane protein</fullName>
    </submittedName>
</protein>
<dbReference type="InterPro" id="IPR003423">
    <property type="entry name" value="OMP_efflux"/>
</dbReference>
<gene>
    <name evidence="9" type="ordered locus">Echvi_3213</name>
</gene>
<dbReference type="Gene3D" id="1.20.1600.10">
    <property type="entry name" value="Outer membrane efflux proteins (OEP)"/>
    <property type="match status" value="1"/>
</dbReference>
<dbReference type="GO" id="GO:1990281">
    <property type="term" value="C:efflux pump complex"/>
    <property type="evidence" value="ECO:0007669"/>
    <property type="project" value="TreeGrafter"/>
</dbReference>
<evidence type="ECO:0000256" key="5">
    <source>
        <dbReference type="ARBA" id="ARBA00022692"/>
    </source>
</evidence>
<dbReference type="GO" id="GO:0015562">
    <property type="term" value="F:efflux transmembrane transporter activity"/>
    <property type="evidence" value="ECO:0007669"/>
    <property type="project" value="InterPro"/>
</dbReference>
<dbReference type="eggNOG" id="COG1538">
    <property type="taxonomic scope" value="Bacteria"/>
</dbReference>
<dbReference type="KEGG" id="evi:Echvi_3213"/>
<evidence type="ECO:0000256" key="4">
    <source>
        <dbReference type="ARBA" id="ARBA00022452"/>
    </source>
</evidence>
<evidence type="ECO:0000313" key="10">
    <source>
        <dbReference type="Proteomes" id="UP000010796"/>
    </source>
</evidence>
<keyword evidence="3" id="KW-0813">Transport</keyword>
<keyword evidence="7" id="KW-0998">Cell outer membrane</keyword>
<proteinExistence type="inferred from homology"/>
<dbReference type="HOGENOM" id="CLU_012817_15_0_10"/>
<dbReference type="GO" id="GO:0015288">
    <property type="term" value="F:porin activity"/>
    <property type="evidence" value="ECO:0007669"/>
    <property type="project" value="TreeGrafter"/>
</dbReference>
<keyword evidence="6" id="KW-0472">Membrane</keyword>
<dbReference type="EMBL" id="CP003346">
    <property type="protein sequence ID" value="AGA79442.1"/>
    <property type="molecule type" value="Genomic_DNA"/>
</dbReference>
<dbReference type="PATRIC" id="fig|926556.3.peg.3383"/>
<dbReference type="GO" id="GO:0009279">
    <property type="term" value="C:cell outer membrane"/>
    <property type="evidence" value="ECO:0007669"/>
    <property type="project" value="UniProtKB-SubCell"/>
</dbReference>
<dbReference type="Pfam" id="PF02321">
    <property type="entry name" value="OEP"/>
    <property type="match status" value="2"/>
</dbReference>
<dbReference type="InterPro" id="IPR051906">
    <property type="entry name" value="TolC-like"/>
</dbReference>
<evidence type="ECO:0000313" key="9">
    <source>
        <dbReference type="EMBL" id="AGA79442.1"/>
    </source>
</evidence>
<evidence type="ECO:0000256" key="7">
    <source>
        <dbReference type="ARBA" id="ARBA00023237"/>
    </source>
</evidence>
<evidence type="ECO:0000256" key="2">
    <source>
        <dbReference type="ARBA" id="ARBA00007613"/>
    </source>
</evidence>
<comment type="subcellular location">
    <subcellularLocation>
        <location evidence="1">Cell outer membrane</location>
    </subcellularLocation>
</comment>
<comment type="similarity">
    <text evidence="2">Belongs to the outer membrane factor (OMF) (TC 1.B.17) family.</text>
</comment>
<dbReference type="SUPFAM" id="SSF56954">
    <property type="entry name" value="Outer membrane efflux proteins (OEP)"/>
    <property type="match status" value="1"/>
</dbReference>
<organism evidence="9 10">
    <name type="scientific">Echinicola vietnamensis (strain DSM 17526 / LMG 23754 / KMM 6221)</name>
    <dbReference type="NCBI Taxonomy" id="926556"/>
    <lineage>
        <taxon>Bacteria</taxon>
        <taxon>Pseudomonadati</taxon>
        <taxon>Bacteroidota</taxon>
        <taxon>Cytophagia</taxon>
        <taxon>Cytophagales</taxon>
        <taxon>Cyclobacteriaceae</taxon>
        <taxon>Echinicola</taxon>
    </lineage>
</organism>
<evidence type="ECO:0000256" key="8">
    <source>
        <dbReference type="SAM" id="SignalP"/>
    </source>
</evidence>
<dbReference type="PANTHER" id="PTHR30026">
    <property type="entry name" value="OUTER MEMBRANE PROTEIN TOLC"/>
    <property type="match status" value="1"/>
</dbReference>
<feature type="signal peptide" evidence="8">
    <location>
        <begin position="1"/>
        <end position="20"/>
    </location>
</feature>
<keyword evidence="5" id="KW-0812">Transmembrane</keyword>
<dbReference type="STRING" id="926556.Echvi_3213"/>